<dbReference type="PANTHER" id="PTHR30346">
    <property type="entry name" value="TRANSCRIPTIONAL DUAL REGULATOR HCAR-RELATED"/>
    <property type="match status" value="1"/>
</dbReference>
<evidence type="ECO:0000313" key="9">
    <source>
        <dbReference type="EMBL" id="KZB01756.1"/>
    </source>
</evidence>
<dbReference type="Gene3D" id="1.10.10.10">
    <property type="entry name" value="Winged helix-like DNA-binding domain superfamily/Winged helix DNA-binding domain"/>
    <property type="match status" value="1"/>
</dbReference>
<dbReference type="EMBL" id="LVYU01000078">
    <property type="protein sequence ID" value="KZB01756.1"/>
    <property type="molecule type" value="Genomic_DNA"/>
</dbReference>
<gene>
    <name evidence="9" type="ORF">A4A59_11980</name>
</gene>
<evidence type="ECO:0000256" key="1">
    <source>
        <dbReference type="ARBA" id="ARBA00009437"/>
    </source>
</evidence>
<dbReference type="Pfam" id="PF03466">
    <property type="entry name" value="LysR_substrate"/>
    <property type="match status" value="1"/>
</dbReference>
<evidence type="ECO:0000256" key="4">
    <source>
        <dbReference type="ARBA" id="ARBA00023163"/>
    </source>
</evidence>
<keyword evidence="4" id="KW-0804">Transcription</keyword>
<dbReference type="InterPro" id="IPR036390">
    <property type="entry name" value="WH_DNA-bd_sf"/>
</dbReference>
<comment type="function">
    <text evidence="5">Transcriptional regulator of the ttuABCDE tartrate utilization operon.</text>
</comment>
<dbReference type="InterPro" id="IPR000847">
    <property type="entry name" value="LysR_HTH_N"/>
</dbReference>
<evidence type="ECO:0000259" key="8">
    <source>
        <dbReference type="PROSITE" id="PS50931"/>
    </source>
</evidence>
<accession>A0A154IMV5</accession>
<dbReference type="InterPro" id="IPR036388">
    <property type="entry name" value="WH-like_DNA-bd_sf"/>
</dbReference>
<dbReference type="PRINTS" id="PR00039">
    <property type="entry name" value="HTHLYSR"/>
</dbReference>
<dbReference type="SUPFAM" id="SSF53850">
    <property type="entry name" value="Periplasmic binding protein-like II"/>
    <property type="match status" value="1"/>
</dbReference>
<dbReference type="GO" id="GO:0003677">
    <property type="term" value="F:DNA binding"/>
    <property type="evidence" value="ECO:0007669"/>
    <property type="project" value="UniProtKB-KW"/>
</dbReference>
<keyword evidence="3" id="KW-0238">DNA-binding</keyword>
<dbReference type="Gene3D" id="3.40.190.10">
    <property type="entry name" value="Periplasmic binding protein-like II"/>
    <property type="match status" value="2"/>
</dbReference>
<evidence type="ECO:0000256" key="6">
    <source>
        <dbReference type="ARBA" id="ARBA00067332"/>
    </source>
</evidence>
<dbReference type="GO" id="GO:0032993">
    <property type="term" value="C:protein-DNA complex"/>
    <property type="evidence" value="ECO:0007669"/>
    <property type="project" value="TreeGrafter"/>
</dbReference>
<dbReference type="RefSeq" id="WP_062940792.1">
    <property type="nucleotide sequence ID" value="NZ_CP171845.1"/>
</dbReference>
<evidence type="ECO:0000256" key="2">
    <source>
        <dbReference type="ARBA" id="ARBA00023015"/>
    </source>
</evidence>
<keyword evidence="2" id="KW-0805">Transcription regulation</keyword>
<name>A0A154IMV5_RHILE</name>
<dbReference type="Pfam" id="PF00126">
    <property type="entry name" value="HTH_1"/>
    <property type="match status" value="1"/>
</dbReference>
<organism evidence="9">
    <name type="scientific">Rhizobium leguminosarum</name>
    <dbReference type="NCBI Taxonomy" id="384"/>
    <lineage>
        <taxon>Bacteria</taxon>
        <taxon>Pseudomonadati</taxon>
        <taxon>Pseudomonadota</taxon>
        <taxon>Alphaproteobacteria</taxon>
        <taxon>Hyphomicrobiales</taxon>
        <taxon>Rhizobiaceae</taxon>
        <taxon>Rhizobium/Agrobacterium group</taxon>
        <taxon>Rhizobium</taxon>
    </lineage>
</organism>
<dbReference type="PANTHER" id="PTHR30346:SF0">
    <property type="entry name" value="HCA OPERON TRANSCRIPTIONAL ACTIVATOR HCAR"/>
    <property type="match status" value="1"/>
</dbReference>
<dbReference type="PROSITE" id="PS50931">
    <property type="entry name" value="HTH_LYSR"/>
    <property type="match status" value="1"/>
</dbReference>
<comment type="similarity">
    <text evidence="1">Belongs to the LysR transcriptional regulatory family.</text>
</comment>
<evidence type="ECO:0000256" key="7">
    <source>
        <dbReference type="ARBA" id="ARBA00083243"/>
    </source>
</evidence>
<reference evidence="9" key="1">
    <citation type="submission" date="2016-03" db="EMBL/GenBank/DDBJ databases">
        <title>Microsymbionts genomes from the relict species Vavilovia formosa.</title>
        <authorList>
            <person name="Chirak E."/>
            <person name="Kimeklis A."/>
            <person name="Kopat V."/>
            <person name="Andronov E."/>
        </authorList>
    </citation>
    <scope>NUCLEOTIDE SEQUENCE [LARGE SCALE GENOMIC DNA]</scope>
    <source>
        <strain evidence="9">Vaf12</strain>
    </source>
</reference>
<dbReference type="InterPro" id="IPR005119">
    <property type="entry name" value="LysR_subst-bd"/>
</dbReference>
<protein>
    <recommendedName>
        <fullName evidence="6">HTH-type transcriptional regulator TtuA</fullName>
    </recommendedName>
    <alternativeName>
        <fullName evidence="7">Tartrate utilization transcriptional regulator</fullName>
    </alternativeName>
</protein>
<dbReference type="GO" id="GO:0003700">
    <property type="term" value="F:DNA-binding transcription factor activity"/>
    <property type="evidence" value="ECO:0007669"/>
    <property type="project" value="InterPro"/>
</dbReference>
<dbReference type="FunFam" id="1.10.10.10:FF:000001">
    <property type="entry name" value="LysR family transcriptional regulator"/>
    <property type="match status" value="1"/>
</dbReference>
<feature type="domain" description="HTH lysR-type" evidence="8">
    <location>
        <begin position="1"/>
        <end position="58"/>
    </location>
</feature>
<dbReference type="SUPFAM" id="SSF46785">
    <property type="entry name" value="Winged helix' DNA-binding domain"/>
    <property type="match status" value="1"/>
</dbReference>
<dbReference type="AlphaFoldDB" id="A0A154IMV5"/>
<evidence type="ECO:0000256" key="5">
    <source>
        <dbReference type="ARBA" id="ARBA00054626"/>
    </source>
</evidence>
<proteinExistence type="inferred from homology"/>
<evidence type="ECO:0000256" key="3">
    <source>
        <dbReference type="ARBA" id="ARBA00023125"/>
    </source>
</evidence>
<sequence length="307" mass="33362">MELRTLRYFVAVAEELHFGRAAQRLNMAQPPLSQQIQKLEVELGVQLLTRTKRTVSLTQPGELLLASARLILQQAQTAVAGVRAAGQGVVGSLAIGMINAVSLQGQIYDVLRRYHEEHPGVGVTIKIMTSVEALRALRTEDIQVALLRAPLNDRTIQTEVIMTEQLLLAVPENHPLAKTKGSVRVSELGEEPFVMLPRSAGFGLSEQIMQICKKAGFSPKIHQDVYELPTICGLVAAGFGVSLVPSSALISPQRGAVFKALEPNEFVDTLVAYRAPEKSPPLGAFLEVLRQHPKINSSLDVPRGSSL</sequence>
<comment type="caution">
    <text evidence="9">The sequence shown here is derived from an EMBL/GenBank/DDBJ whole genome shotgun (WGS) entry which is preliminary data.</text>
</comment>
<dbReference type="CDD" id="cd08414">
    <property type="entry name" value="PBP2_LTTR_aromatics_like"/>
    <property type="match status" value="1"/>
</dbReference>